<organism evidence="2 3">
    <name type="scientific">Oryzicola mucosus</name>
    <dbReference type="NCBI Taxonomy" id="2767425"/>
    <lineage>
        <taxon>Bacteria</taxon>
        <taxon>Pseudomonadati</taxon>
        <taxon>Pseudomonadota</taxon>
        <taxon>Alphaproteobacteria</taxon>
        <taxon>Hyphomicrobiales</taxon>
        <taxon>Phyllobacteriaceae</taxon>
        <taxon>Oryzicola</taxon>
    </lineage>
</organism>
<comment type="caution">
    <text evidence="2">The sequence shown here is derived from an EMBL/GenBank/DDBJ whole genome shotgun (WGS) entry which is preliminary data.</text>
</comment>
<gene>
    <name evidence="2" type="ORF">ICI42_12475</name>
</gene>
<keyword evidence="1" id="KW-0812">Transmembrane</keyword>
<keyword evidence="1" id="KW-0472">Membrane</keyword>
<feature type="transmembrane region" description="Helical" evidence="1">
    <location>
        <begin position="45"/>
        <end position="68"/>
    </location>
</feature>
<name>A0A8J6PKX2_9HYPH</name>
<dbReference type="GO" id="GO:0006508">
    <property type="term" value="P:proteolysis"/>
    <property type="evidence" value="ECO:0007669"/>
    <property type="project" value="UniProtKB-KW"/>
</dbReference>
<feature type="transmembrane region" description="Helical" evidence="1">
    <location>
        <begin position="104"/>
        <end position="128"/>
    </location>
</feature>
<dbReference type="AlphaFoldDB" id="A0A8J6PKX2"/>
<protein>
    <submittedName>
        <fullName evidence="2">Protease</fullName>
    </submittedName>
</protein>
<keyword evidence="1" id="KW-1133">Transmembrane helix</keyword>
<accession>A0A8J6PKX2</accession>
<evidence type="ECO:0000313" key="3">
    <source>
        <dbReference type="Proteomes" id="UP000643405"/>
    </source>
</evidence>
<proteinExistence type="predicted"/>
<dbReference type="EMBL" id="JACVVX010000003">
    <property type="protein sequence ID" value="MBD0415476.1"/>
    <property type="molecule type" value="Genomic_DNA"/>
</dbReference>
<keyword evidence="2" id="KW-0645">Protease</keyword>
<reference evidence="2" key="1">
    <citation type="submission" date="2020-09" db="EMBL/GenBank/DDBJ databases">
        <title>Genome seq and assembly of Tianweitania sp.</title>
        <authorList>
            <person name="Chhetri G."/>
        </authorList>
    </citation>
    <scope>NUCLEOTIDE SEQUENCE</scope>
    <source>
        <strain evidence="2">Rool2</strain>
    </source>
</reference>
<evidence type="ECO:0000313" key="2">
    <source>
        <dbReference type="EMBL" id="MBD0415476.1"/>
    </source>
</evidence>
<dbReference type="Proteomes" id="UP000643405">
    <property type="component" value="Unassembled WGS sequence"/>
</dbReference>
<sequence length="446" mass="50279">MLKMAFLLIGPAAFRSRWYVLLVLGAALITLALLMIIGISERVSFVTVEALGLIFVLNGLLSFLPLLVPELDRKARILTLLKAIGLIIIGVLIIGYPFRTDIGIAMLFALAFLLDGAGRIATAVIVRFPRWRMGVFYGTVELMLAVLVITEWPLPREKNIIFCISLFLALSGWLLVRMSLMLRTLESEVAILNLPLFAGRGWYDNAPVLIDTGEEVKVENPLTVHVWTPVGSAEEPARRLLIDRYVAAVDKNGVISTGHAAMEMLPDVYISHYPKKELERSEQDFINSLRGTSENDLHGRFQPSYAWESDWWCDADVNIDFWNYNPRRLRAFWAGYRQDNTYNLTNRNCSVVVAAALNAALEGSLAGKTPWLRLIRLLINPDLWVAAMISNRANSATWTPGLVVDYARTMARIVEARDVSWTKRFRGFLRRFRPRVGQSSDTPQEV</sequence>
<feature type="transmembrane region" description="Helical" evidence="1">
    <location>
        <begin position="135"/>
        <end position="153"/>
    </location>
</feature>
<feature type="transmembrane region" description="Helical" evidence="1">
    <location>
        <begin position="159"/>
        <end position="176"/>
    </location>
</feature>
<keyword evidence="2" id="KW-0378">Hydrolase</keyword>
<dbReference type="GO" id="GO:0008233">
    <property type="term" value="F:peptidase activity"/>
    <property type="evidence" value="ECO:0007669"/>
    <property type="project" value="UniProtKB-KW"/>
</dbReference>
<feature type="transmembrane region" description="Helical" evidence="1">
    <location>
        <begin position="20"/>
        <end position="39"/>
    </location>
</feature>
<keyword evidence="3" id="KW-1185">Reference proteome</keyword>
<feature type="transmembrane region" description="Helical" evidence="1">
    <location>
        <begin position="80"/>
        <end position="98"/>
    </location>
</feature>
<evidence type="ECO:0000256" key="1">
    <source>
        <dbReference type="SAM" id="Phobius"/>
    </source>
</evidence>